<gene>
    <name evidence="4" type="ORF">SAMN05216474_1822</name>
</gene>
<dbReference type="InterPro" id="IPR026444">
    <property type="entry name" value="Secre_tail"/>
</dbReference>
<evidence type="ECO:0000313" key="4">
    <source>
        <dbReference type="EMBL" id="SFT68888.1"/>
    </source>
</evidence>
<dbReference type="Pfam" id="PF18962">
    <property type="entry name" value="Por_Secre_tail"/>
    <property type="match status" value="1"/>
</dbReference>
<dbReference type="OrthoDB" id="8901262at2"/>
<name>A0A1I7A1S2_9FLAO</name>
<dbReference type="STRING" id="477690.SAMN05216474_1822"/>
<evidence type="ECO:0000256" key="1">
    <source>
        <dbReference type="ARBA" id="ARBA00022729"/>
    </source>
</evidence>
<feature type="signal peptide" evidence="2">
    <location>
        <begin position="1"/>
        <end position="23"/>
    </location>
</feature>
<keyword evidence="1 2" id="KW-0732">Signal</keyword>
<dbReference type="EMBL" id="FPAS01000002">
    <property type="protein sequence ID" value="SFT68888.1"/>
    <property type="molecule type" value="Genomic_DNA"/>
</dbReference>
<keyword evidence="5" id="KW-1185">Reference proteome</keyword>
<reference evidence="4 5" key="1">
    <citation type="submission" date="2016-10" db="EMBL/GenBank/DDBJ databases">
        <authorList>
            <person name="de Groot N.N."/>
        </authorList>
    </citation>
    <scope>NUCLEOTIDE SEQUENCE [LARGE SCALE GENOMIC DNA]</scope>
    <source>
        <strain evidence="4 5">CGMCC 1.7005</strain>
    </source>
</reference>
<dbReference type="AlphaFoldDB" id="A0A1I7A1S2"/>
<protein>
    <submittedName>
        <fullName evidence="4">Por secretion system C-terminal sorting domain-containing protein</fullName>
    </submittedName>
</protein>
<evidence type="ECO:0000256" key="2">
    <source>
        <dbReference type="SAM" id="SignalP"/>
    </source>
</evidence>
<dbReference type="PROSITE" id="PS51257">
    <property type="entry name" value="PROKAR_LIPOPROTEIN"/>
    <property type="match status" value="1"/>
</dbReference>
<dbReference type="NCBIfam" id="TIGR04183">
    <property type="entry name" value="Por_Secre_tail"/>
    <property type="match status" value="1"/>
</dbReference>
<organism evidence="4 5">
    <name type="scientific">Lishizhenia tianjinensis</name>
    <dbReference type="NCBI Taxonomy" id="477690"/>
    <lineage>
        <taxon>Bacteria</taxon>
        <taxon>Pseudomonadati</taxon>
        <taxon>Bacteroidota</taxon>
        <taxon>Flavobacteriia</taxon>
        <taxon>Flavobacteriales</taxon>
        <taxon>Crocinitomicaceae</taxon>
        <taxon>Lishizhenia</taxon>
    </lineage>
</organism>
<dbReference type="Proteomes" id="UP000236454">
    <property type="component" value="Unassembled WGS sequence"/>
</dbReference>
<accession>A0A1I7A1S2</accession>
<feature type="domain" description="Secretion system C-terminal sorting" evidence="3">
    <location>
        <begin position="448"/>
        <end position="511"/>
    </location>
</feature>
<evidence type="ECO:0000259" key="3">
    <source>
        <dbReference type="Pfam" id="PF18962"/>
    </source>
</evidence>
<evidence type="ECO:0000313" key="5">
    <source>
        <dbReference type="Proteomes" id="UP000236454"/>
    </source>
</evidence>
<feature type="chain" id="PRO_5014731557" evidence="2">
    <location>
        <begin position="24"/>
        <end position="514"/>
    </location>
</feature>
<proteinExistence type="predicted"/>
<sequence length="514" mass="57665">MYITMKAYYLTTLLLIACFSTWAQDFSKHFFINDTTRLYQDGLSITMDTNEITSVILSNDQVTDGILNQFYFHFIQSDNLGNLQQFIHVRMADTAYNIEPHHIIKLENNSFLISATTRPKYGPAISQPVLINMGQNGSLNWSKKLDVDCGNGSNNRLLDLGNGNILFVYHDFAEGFRPIYCLVDENGNFSNFNRFPWPSVMPRGFHLNDDGTFDVLTTYGDLLNIDTDLSAINSNRKYFKQGGDFFNRLSNGNYLIAIMQAFGEDPVFIMTDAQGNVLWSKQISTTFGPVPTNYITYNFDYIEETTDGNIAIGVWDMFAKRHNYLILDMEGNLLSSRVGNNILSHATHLQGDEMYILSLADMLSVNFILEKRQYNKFYPCDYPGTNTVTDVDPMVVTPDSASLFPIASPTVLDVALTAQTVANVVDFGPLCDFSTASTSDETAVEIHVYPNPSNGIVHIESETEILQVVVRNMTGQEVSVSRDNHIDLSGFENGIYLLTITTTHGSSVQKVLKN</sequence>